<dbReference type="Gene3D" id="2.40.170.20">
    <property type="entry name" value="TonB-dependent receptor, beta-barrel domain"/>
    <property type="match status" value="1"/>
</dbReference>
<dbReference type="InterPro" id="IPR039426">
    <property type="entry name" value="TonB-dep_rcpt-like"/>
</dbReference>
<dbReference type="Pfam" id="PF07715">
    <property type="entry name" value="Plug"/>
    <property type="match status" value="1"/>
</dbReference>
<dbReference type="InterPro" id="IPR037066">
    <property type="entry name" value="Plug_dom_sf"/>
</dbReference>
<feature type="chain" id="PRO_5046938301" evidence="8">
    <location>
        <begin position="26"/>
        <end position="1009"/>
    </location>
</feature>
<evidence type="ECO:0000313" key="11">
    <source>
        <dbReference type="Proteomes" id="UP001165302"/>
    </source>
</evidence>
<dbReference type="InterPro" id="IPR023997">
    <property type="entry name" value="TonB-dep_OMP_SusC/RagA_CS"/>
</dbReference>
<sequence>MNIQRVNIYALAILLHIFSVLSSSAQVTKPIINASLVGTVIDAETKEPIEGATVQLEAVTHSVKTDRNGKFQFVTGQKLPFTATISYVGYVSQKNVFKTSPAIVELKPKSNGLEEVVVVGYGTQRKADLVGAVSKVDASKTKVIPEASFDTQLQGNVAGVQINGGTGIPGGNTFIRVRGSTSINSSNDPLYVIDGIFVNNTSLQNSAADRTTSPLADLNPNDIETIEVLKDAAAISIYGSKGANGVILITTKKGKYGQTAKVDVELSQGFGYAPKKWDLTSGSEHALLVEEYRKNEGLAPVFTAGTRGLPKDQPTYDRQAILNKTAGFKNYNVAVRGGGDQTVYYIAGGYNDQEGVWKTMGFERGSFRINLEQKINEKIKVGTTNTFSRSKREIGRAVGSGNTGGLYQASVDIPTYLPLFDESGKALNWVNFDNISSLVNNTDNSANSNHYIGSIYGNYNILPNLVFKTSFSVDYNIYEEREYWNTNLLRGIANNGEAIASYTQSDFWVNEQTLRYNKIADRHSFAILVGNHIQSSTTKNTFSRGTNFPNNSFKLISAAANQTVDESWGSNTMLSFFSRLEYNFNNKYFVEGVFRADGSSKFAKDNLWGYFPAVGLAWKISKENFLKDHKVLNNLKLRVNYGIAGNQSGIGDFKYRGLWIAGEGYPDIGTTELPGIKPLQLANPNLKWEETAQFNIGADVGLFKDLIALDLNYYNKRTTDALLEVAVENYSGFQSYLSNYGQLSNKGFEIGLNANIFTKKPFNWISSFNISQNKNKIEVLPNPMSFEDRQFIRIEQGYPLYSYWLYNVQGVDSQTGDLQIEDVNKDGQITASDRKIVGDSWPKFFGGWSNNFSYKGFDLNVLFTYSFGNNVWNHNRALGEQGGKLDANRVLFATQLDRWQKPGDITDVPRLALKNYDKQELSRFFEDGSFLRLRSFNFGYTLPKSLISKIHLDKARVYFVGTNLFLLTKYTGADPETRIERGESQNIQGYDFASPPTPRTFQLGINLTL</sequence>
<dbReference type="RefSeq" id="WP_225552439.1">
    <property type="nucleotide sequence ID" value="NZ_JADEYP010000011.1"/>
</dbReference>
<dbReference type="Proteomes" id="UP001165302">
    <property type="component" value="Unassembled WGS sequence"/>
</dbReference>
<evidence type="ECO:0000259" key="9">
    <source>
        <dbReference type="Pfam" id="PF07715"/>
    </source>
</evidence>
<keyword evidence="4 7" id="KW-0812">Transmembrane</keyword>
<comment type="similarity">
    <text evidence="7">Belongs to the TonB-dependent receptor family.</text>
</comment>
<dbReference type="SUPFAM" id="SSF56935">
    <property type="entry name" value="Porins"/>
    <property type="match status" value="1"/>
</dbReference>
<reference evidence="10" key="1">
    <citation type="submission" date="2020-10" db="EMBL/GenBank/DDBJ databases">
        <authorList>
            <person name="Lu T."/>
            <person name="Wang Q."/>
            <person name="Han X."/>
        </authorList>
    </citation>
    <scope>NUCLEOTIDE SEQUENCE</scope>
    <source>
        <strain evidence="10">WQ 366</strain>
    </source>
</reference>
<proteinExistence type="inferred from homology"/>
<feature type="signal peptide" evidence="8">
    <location>
        <begin position="1"/>
        <end position="25"/>
    </location>
</feature>
<keyword evidence="11" id="KW-1185">Reference proteome</keyword>
<keyword evidence="5 7" id="KW-0472">Membrane</keyword>
<dbReference type="Gene3D" id="2.60.40.1120">
    <property type="entry name" value="Carboxypeptidase-like, regulatory domain"/>
    <property type="match status" value="1"/>
</dbReference>
<evidence type="ECO:0000256" key="1">
    <source>
        <dbReference type="ARBA" id="ARBA00004571"/>
    </source>
</evidence>
<dbReference type="Pfam" id="PF13715">
    <property type="entry name" value="CarbopepD_reg_2"/>
    <property type="match status" value="1"/>
</dbReference>
<evidence type="ECO:0000313" key="10">
    <source>
        <dbReference type="EMBL" id="MCA5005050.1"/>
    </source>
</evidence>
<dbReference type="InterPro" id="IPR008969">
    <property type="entry name" value="CarboxyPept-like_regulatory"/>
</dbReference>
<dbReference type="PROSITE" id="PS52016">
    <property type="entry name" value="TONB_DEPENDENT_REC_3"/>
    <property type="match status" value="1"/>
</dbReference>
<evidence type="ECO:0000256" key="5">
    <source>
        <dbReference type="ARBA" id="ARBA00023136"/>
    </source>
</evidence>
<evidence type="ECO:0000256" key="3">
    <source>
        <dbReference type="ARBA" id="ARBA00022452"/>
    </source>
</evidence>
<dbReference type="EMBL" id="JADEYP010000011">
    <property type="protein sequence ID" value="MCA5005050.1"/>
    <property type="molecule type" value="Genomic_DNA"/>
</dbReference>
<evidence type="ECO:0000256" key="6">
    <source>
        <dbReference type="ARBA" id="ARBA00023237"/>
    </source>
</evidence>
<feature type="domain" description="TonB-dependent receptor plug" evidence="9">
    <location>
        <begin position="126"/>
        <end position="246"/>
    </location>
</feature>
<dbReference type="InterPro" id="IPR012910">
    <property type="entry name" value="Plug_dom"/>
</dbReference>
<comment type="subcellular location">
    <subcellularLocation>
        <location evidence="1 7">Cell outer membrane</location>
        <topology evidence="1 7">Multi-pass membrane protein</topology>
    </subcellularLocation>
</comment>
<keyword evidence="8" id="KW-0732">Signal</keyword>
<evidence type="ECO:0000256" key="8">
    <source>
        <dbReference type="SAM" id="SignalP"/>
    </source>
</evidence>
<dbReference type="InterPro" id="IPR023996">
    <property type="entry name" value="TonB-dep_OMP_SusC/RagA"/>
</dbReference>
<dbReference type="NCBIfam" id="TIGR04057">
    <property type="entry name" value="SusC_RagA_signa"/>
    <property type="match status" value="1"/>
</dbReference>
<name>A0ABS7Z857_9SPHI</name>
<dbReference type="SUPFAM" id="SSF49464">
    <property type="entry name" value="Carboxypeptidase regulatory domain-like"/>
    <property type="match status" value="1"/>
</dbReference>
<keyword evidence="10" id="KW-0675">Receptor</keyword>
<protein>
    <submittedName>
        <fullName evidence="10">TonB-dependent receptor</fullName>
    </submittedName>
</protein>
<keyword evidence="6 7" id="KW-0998">Cell outer membrane</keyword>
<dbReference type="NCBIfam" id="TIGR04056">
    <property type="entry name" value="OMP_RagA_SusC"/>
    <property type="match status" value="1"/>
</dbReference>
<evidence type="ECO:0000256" key="7">
    <source>
        <dbReference type="PROSITE-ProRule" id="PRU01360"/>
    </source>
</evidence>
<keyword evidence="3 7" id="KW-1134">Transmembrane beta strand</keyword>
<comment type="caution">
    <text evidence="10">The sequence shown here is derived from an EMBL/GenBank/DDBJ whole genome shotgun (WGS) entry which is preliminary data.</text>
</comment>
<evidence type="ECO:0000256" key="2">
    <source>
        <dbReference type="ARBA" id="ARBA00022448"/>
    </source>
</evidence>
<dbReference type="Gene3D" id="2.170.130.10">
    <property type="entry name" value="TonB-dependent receptor, plug domain"/>
    <property type="match status" value="1"/>
</dbReference>
<keyword evidence="2 7" id="KW-0813">Transport</keyword>
<dbReference type="InterPro" id="IPR036942">
    <property type="entry name" value="Beta-barrel_TonB_sf"/>
</dbReference>
<gene>
    <name evidence="10" type="ORF">IPZ78_07780</name>
</gene>
<organism evidence="10 11">
    <name type="scientific">Sphingobacterium bovistauri</name>
    <dbReference type="NCBI Taxonomy" id="2781959"/>
    <lineage>
        <taxon>Bacteria</taxon>
        <taxon>Pseudomonadati</taxon>
        <taxon>Bacteroidota</taxon>
        <taxon>Sphingobacteriia</taxon>
        <taxon>Sphingobacteriales</taxon>
        <taxon>Sphingobacteriaceae</taxon>
        <taxon>Sphingobacterium</taxon>
    </lineage>
</organism>
<accession>A0ABS7Z857</accession>
<evidence type="ECO:0000256" key="4">
    <source>
        <dbReference type="ARBA" id="ARBA00022692"/>
    </source>
</evidence>